<gene>
    <name evidence="2" type="ORF">SAMN05421642_13718</name>
</gene>
<dbReference type="EMBL" id="FZOW01000037">
    <property type="protein sequence ID" value="SNT53134.1"/>
    <property type="molecule type" value="Genomic_DNA"/>
</dbReference>
<evidence type="ECO:0000313" key="3">
    <source>
        <dbReference type="Proteomes" id="UP000198327"/>
    </source>
</evidence>
<feature type="transmembrane region" description="Helical" evidence="1">
    <location>
        <begin position="308"/>
        <end position="329"/>
    </location>
</feature>
<feature type="transmembrane region" description="Helical" evidence="1">
    <location>
        <begin position="111"/>
        <end position="129"/>
    </location>
</feature>
<keyword evidence="3" id="KW-1185">Reference proteome</keyword>
<feature type="transmembrane region" description="Helical" evidence="1">
    <location>
        <begin position="149"/>
        <end position="170"/>
    </location>
</feature>
<feature type="transmembrane region" description="Helical" evidence="1">
    <location>
        <begin position="65"/>
        <end position="83"/>
    </location>
</feature>
<reference evidence="3" key="1">
    <citation type="submission" date="2017-06" db="EMBL/GenBank/DDBJ databases">
        <authorList>
            <person name="Varghese N."/>
            <person name="Submissions S."/>
        </authorList>
    </citation>
    <scope>NUCLEOTIDE SEQUENCE [LARGE SCALE GENOMIC DNA]</scope>
    <source>
        <strain evidence="3">JCM 23211</strain>
    </source>
</reference>
<keyword evidence="1" id="KW-1133">Transmembrane helix</keyword>
<dbReference type="AlphaFoldDB" id="A0A239NFF8"/>
<feature type="transmembrane region" description="Helical" evidence="1">
    <location>
        <begin position="277"/>
        <end position="296"/>
    </location>
</feature>
<keyword evidence="1" id="KW-0472">Membrane</keyword>
<sequence>MSSIWPPRVWPRLAYRTAPLRVLIAAVVAGVVAACLLGRTGIGFPLTAAAVLAVAAVAAVRRPTLWGYAGATAVFALATVPAFRAAEWLTSLSIWCAIVVAGAVACRGRTWTGLALGAVVPVLLPARVCRWASRGARDMRTGGVRSGRVAAVVGATGVLVVVFGALFAAADPVFAGVVDVVTPEWDPDAVVGRAFLFVVVGGGALGAAYVVSTPPRFDMLARASRSRFRLWEWTIPLSALVVVFGVFVTVQATTLFGGQQHVLVTDGLTNAEYARQGFWQLLAVTGLTLAVLAVIVRKAARETTADSVVLRVLLGALCALSLVVVASALHRMSLYEKQYGYTTLRLFVTAVELLLGVVFVLVMIAGITMSGSWLPRAVGVSAVAAVLGLAVLNPDAYIARHNVERFEQTGRIDVAYLRSLSADAARELDGLPEPYRHCALGGSSTEWSWYEWNLGNATKERVLAQSPVGACGQMPTGLR</sequence>
<feature type="transmembrane region" description="Helical" evidence="1">
    <location>
        <begin position="190"/>
        <end position="212"/>
    </location>
</feature>
<protein>
    <submittedName>
        <fullName evidence="2">Uncharacterized protein</fullName>
    </submittedName>
</protein>
<organism evidence="2 3">
    <name type="scientific">Rhodococcoides kyotonense</name>
    <dbReference type="NCBI Taxonomy" id="398843"/>
    <lineage>
        <taxon>Bacteria</taxon>
        <taxon>Bacillati</taxon>
        <taxon>Actinomycetota</taxon>
        <taxon>Actinomycetes</taxon>
        <taxon>Mycobacteriales</taxon>
        <taxon>Nocardiaceae</taxon>
        <taxon>Rhodococcoides</taxon>
    </lineage>
</organism>
<feature type="transmembrane region" description="Helical" evidence="1">
    <location>
        <begin position="233"/>
        <end position="257"/>
    </location>
</feature>
<evidence type="ECO:0000313" key="2">
    <source>
        <dbReference type="EMBL" id="SNT53134.1"/>
    </source>
</evidence>
<dbReference type="Pfam" id="PF13687">
    <property type="entry name" value="DUF4153"/>
    <property type="match status" value="1"/>
</dbReference>
<evidence type="ECO:0000256" key="1">
    <source>
        <dbReference type="SAM" id="Phobius"/>
    </source>
</evidence>
<proteinExistence type="predicted"/>
<feature type="transmembrane region" description="Helical" evidence="1">
    <location>
        <begin position="88"/>
        <end position="105"/>
    </location>
</feature>
<keyword evidence="1" id="KW-0812">Transmembrane</keyword>
<name>A0A239NFF8_9NOCA</name>
<accession>A0A239NFF8</accession>
<dbReference type="OrthoDB" id="9767931at2"/>
<dbReference type="InterPro" id="IPR025291">
    <property type="entry name" value="DUF4153"/>
</dbReference>
<dbReference type="Proteomes" id="UP000198327">
    <property type="component" value="Unassembled WGS sequence"/>
</dbReference>
<feature type="transmembrane region" description="Helical" evidence="1">
    <location>
        <begin position="344"/>
        <end position="366"/>
    </location>
</feature>